<keyword evidence="5" id="KW-0378">Hydrolase</keyword>
<evidence type="ECO:0000256" key="4">
    <source>
        <dbReference type="ARBA" id="ARBA00022737"/>
    </source>
</evidence>
<dbReference type="FunFam" id="1.10.533.10:FF:000038">
    <property type="entry name" value="Caspase 10"/>
    <property type="match status" value="1"/>
</dbReference>
<reference evidence="13" key="1">
    <citation type="submission" date="2025-08" db="UniProtKB">
        <authorList>
            <consortium name="RefSeq"/>
        </authorList>
    </citation>
    <scope>IDENTIFICATION</scope>
</reference>
<feature type="domain" description="DED" evidence="9">
    <location>
        <begin position="114"/>
        <end position="187"/>
    </location>
</feature>
<evidence type="ECO:0000256" key="1">
    <source>
        <dbReference type="ARBA" id="ARBA00010134"/>
    </source>
</evidence>
<keyword evidence="12" id="KW-1185">Reference proteome</keyword>
<dbReference type="GO" id="GO:0042981">
    <property type="term" value="P:regulation of apoptotic process"/>
    <property type="evidence" value="ECO:0007669"/>
    <property type="project" value="InterPro"/>
</dbReference>
<dbReference type="FunFam" id="3.40.50.1460:FF:000014">
    <property type="entry name" value="Caspase 10, apoptosis-related cysteine peptidase"/>
    <property type="match status" value="1"/>
</dbReference>
<dbReference type="PROSITE" id="PS01122">
    <property type="entry name" value="CASPASE_CYS"/>
    <property type="match status" value="1"/>
</dbReference>
<evidence type="ECO:0000256" key="2">
    <source>
        <dbReference type="ARBA" id="ARBA00022670"/>
    </source>
</evidence>
<dbReference type="SUPFAM" id="SSF47986">
    <property type="entry name" value="DEATH domain"/>
    <property type="match status" value="2"/>
</dbReference>
<dbReference type="GO" id="GO:0006915">
    <property type="term" value="P:apoptotic process"/>
    <property type="evidence" value="ECO:0007669"/>
    <property type="project" value="UniProtKB-KW"/>
</dbReference>
<dbReference type="FunFam" id="1.10.533.10:FF:000016">
    <property type="entry name" value="CASP8 and FADD-like apoptosis regulator"/>
    <property type="match status" value="1"/>
</dbReference>
<dbReference type="GO" id="GO:0005737">
    <property type="term" value="C:cytoplasm"/>
    <property type="evidence" value="ECO:0007669"/>
    <property type="project" value="UniProtKB-ARBA"/>
</dbReference>
<dbReference type="PANTHER" id="PTHR48169">
    <property type="entry name" value="DED DOMAIN-CONTAINING PROTEIN"/>
    <property type="match status" value="1"/>
</dbReference>
<dbReference type="GO" id="GO:0051604">
    <property type="term" value="P:protein maturation"/>
    <property type="evidence" value="ECO:0007669"/>
    <property type="project" value="UniProtKB-ARBA"/>
</dbReference>
<dbReference type="RefSeq" id="XP_023568166.1">
    <property type="nucleotide sequence ID" value="XM_023712398.1"/>
</dbReference>
<dbReference type="Gene3D" id="3.40.50.1460">
    <property type="match status" value="1"/>
</dbReference>
<evidence type="ECO:0000259" key="9">
    <source>
        <dbReference type="PROSITE" id="PS50168"/>
    </source>
</evidence>
<dbReference type="InterPro" id="IPR001875">
    <property type="entry name" value="DED_dom"/>
</dbReference>
<keyword evidence="7" id="KW-0865">Zymogen</keyword>
<dbReference type="GO" id="GO:0006508">
    <property type="term" value="P:proteolysis"/>
    <property type="evidence" value="ECO:0007669"/>
    <property type="project" value="UniProtKB-KW"/>
</dbReference>
<dbReference type="SUPFAM" id="SSF52129">
    <property type="entry name" value="Caspase-like"/>
    <property type="match status" value="1"/>
</dbReference>
<dbReference type="GeneID" id="101567441"/>
<keyword evidence="4" id="KW-0677">Repeat</keyword>
<dbReference type="InterPro" id="IPR016129">
    <property type="entry name" value="Caspase_his_AS"/>
</dbReference>
<dbReference type="PROSITE" id="PS01121">
    <property type="entry name" value="CASPASE_HIS"/>
    <property type="match status" value="1"/>
</dbReference>
<keyword evidence="3" id="KW-0053">Apoptosis</keyword>
<dbReference type="PROSITE" id="PS50208">
    <property type="entry name" value="CASPASE_P20"/>
    <property type="match status" value="1"/>
</dbReference>
<evidence type="ECO:0000256" key="7">
    <source>
        <dbReference type="ARBA" id="ARBA00023145"/>
    </source>
</evidence>
<dbReference type="InterPro" id="IPR001309">
    <property type="entry name" value="Pept_C14_p20"/>
</dbReference>
<evidence type="ECO:0000256" key="8">
    <source>
        <dbReference type="RuleBase" id="RU003971"/>
    </source>
</evidence>
<keyword evidence="2" id="KW-0645">Protease</keyword>
<dbReference type="InterPro" id="IPR002138">
    <property type="entry name" value="Pept_C14_p10"/>
</dbReference>
<feature type="domain" description="Caspase family p10" evidence="10">
    <location>
        <begin position="387"/>
        <end position="470"/>
    </location>
</feature>
<dbReference type="SMART" id="SM00031">
    <property type="entry name" value="DED"/>
    <property type="match status" value="2"/>
</dbReference>
<dbReference type="GO" id="GO:0004197">
    <property type="term" value="F:cysteine-type endopeptidase activity"/>
    <property type="evidence" value="ECO:0007669"/>
    <property type="project" value="InterPro"/>
</dbReference>
<comment type="similarity">
    <text evidence="1 8">Belongs to the peptidase C14A family.</text>
</comment>
<dbReference type="Pfam" id="PF00656">
    <property type="entry name" value="Peptidase_C14"/>
    <property type="match status" value="1"/>
</dbReference>
<evidence type="ECO:0000313" key="13">
    <source>
        <dbReference type="RefSeq" id="XP_023568166.1"/>
    </source>
</evidence>
<dbReference type="CDD" id="cd00032">
    <property type="entry name" value="CASc"/>
    <property type="match status" value="1"/>
</dbReference>
<dbReference type="Proteomes" id="UP000515203">
    <property type="component" value="Unplaced"/>
</dbReference>
<dbReference type="InterPro" id="IPR035701">
    <property type="entry name" value="CASP10_DED2"/>
</dbReference>
<dbReference type="CDD" id="cd08814">
    <property type="entry name" value="DED_Caspase_10_r2"/>
    <property type="match status" value="1"/>
</dbReference>
<name>A0A6P6E7C5_OCTDE</name>
<feature type="domain" description="Caspase family p20" evidence="11">
    <location>
        <begin position="239"/>
        <end position="362"/>
    </location>
</feature>
<accession>A0A6P6E7C5</accession>
<dbReference type="InterPro" id="IPR011029">
    <property type="entry name" value="DEATH-like_dom_sf"/>
</dbReference>
<evidence type="ECO:0000259" key="11">
    <source>
        <dbReference type="PROSITE" id="PS50208"/>
    </source>
</evidence>
<evidence type="ECO:0000259" key="10">
    <source>
        <dbReference type="PROSITE" id="PS50207"/>
    </source>
</evidence>
<evidence type="ECO:0000313" key="12">
    <source>
        <dbReference type="Proteomes" id="UP000515203"/>
    </source>
</evidence>
<dbReference type="InterPro" id="IPR029030">
    <property type="entry name" value="Caspase-like_dom_sf"/>
</dbReference>
<dbReference type="InterPro" id="IPR015917">
    <property type="entry name" value="Pept_C14A"/>
</dbReference>
<proteinExistence type="inferred from homology"/>
<organism evidence="12 13">
    <name type="scientific">Octodon degus</name>
    <name type="common">Degu</name>
    <name type="synonym">Sciurus degus</name>
    <dbReference type="NCBI Taxonomy" id="10160"/>
    <lineage>
        <taxon>Eukaryota</taxon>
        <taxon>Metazoa</taxon>
        <taxon>Chordata</taxon>
        <taxon>Craniata</taxon>
        <taxon>Vertebrata</taxon>
        <taxon>Euteleostomi</taxon>
        <taxon>Mammalia</taxon>
        <taxon>Eutheria</taxon>
        <taxon>Euarchontoglires</taxon>
        <taxon>Glires</taxon>
        <taxon>Rodentia</taxon>
        <taxon>Hystricomorpha</taxon>
        <taxon>Octodontidae</taxon>
        <taxon>Octodon</taxon>
    </lineage>
</organism>
<dbReference type="PROSITE" id="PS50168">
    <property type="entry name" value="DED"/>
    <property type="match status" value="2"/>
</dbReference>
<dbReference type="Pfam" id="PF01335">
    <property type="entry name" value="DED"/>
    <property type="match status" value="2"/>
</dbReference>
<dbReference type="InterPro" id="IPR033139">
    <property type="entry name" value="Caspase_cys_AS"/>
</dbReference>
<sequence>MASSGGSRGSSSDEDSSMNFRETLLRIDASLGAQDVEGLKFLCMDKVFEKRLERCSSASDLFHLLLREALLSEKDPFFLAELLYSIKQHSLLRHLGYTRERVEQCLPARRRLSLFRSLLYELSEAIDAEALKGMTFLLYDHIPKTQMTSLSLLVCLEKQTLIAEDDLTLLEQVFKEVTPHLVKRIENYRREKAAQEATPPTDREVKSLNQGEEEVFSQSEIKQFIQALPADMYRMNRKHRGLCVIINNYYFKGLSERMGTHTDAESLKCVFQWLGFAVHMHHDVTGEGMRRILREQKSHPSHADADCFVFCLLTHGGPGGVYTTDKVFMPLREITSHFTAQQCQGLAHKPKLFFIQACQGEAVHPSVLVEADAVNPECVPPSLQGSIPDEADFLLGLATVPGYVSFRHKEEGSWYIQSLCSHLKSLVPRQQDILSILTAVNHDVSQQVDATGQKKQMPQPAFTLRKKVVFPVPLEALRQ</sequence>
<evidence type="ECO:0000256" key="3">
    <source>
        <dbReference type="ARBA" id="ARBA00022703"/>
    </source>
</evidence>
<feature type="domain" description="DED" evidence="9">
    <location>
        <begin position="19"/>
        <end position="97"/>
    </location>
</feature>
<dbReference type="PRINTS" id="PR00376">
    <property type="entry name" value="IL1BCENZYME"/>
</dbReference>
<keyword evidence="6" id="KW-0788">Thiol protease</keyword>
<gene>
    <name evidence="13" type="primary">Casp10</name>
</gene>
<evidence type="ECO:0000256" key="5">
    <source>
        <dbReference type="ARBA" id="ARBA00022801"/>
    </source>
</evidence>
<dbReference type="SMART" id="SM00115">
    <property type="entry name" value="CASc"/>
    <property type="match status" value="1"/>
</dbReference>
<dbReference type="InterPro" id="IPR011600">
    <property type="entry name" value="Pept_C14_caspase"/>
</dbReference>
<protein>
    <submittedName>
        <fullName evidence="13">Caspase-10 isoform X2</fullName>
    </submittedName>
</protein>
<dbReference type="Gene3D" id="1.10.533.10">
    <property type="entry name" value="Death Domain, Fas"/>
    <property type="match status" value="2"/>
</dbReference>
<evidence type="ECO:0000256" key="6">
    <source>
        <dbReference type="ARBA" id="ARBA00022807"/>
    </source>
</evidence>
<dbReference type="AlphaFoldDB" id="A0A6P6E7C5"/>
<dbReference type="PANTHER" id="PTHR48169:SF7">
    <property type="entry name" value="CASPASE 10"/>
    <property type="match status" value="1"/>
</dbReference>
<dbReference type="CTD" id="843"/>
<dbReference type="PROSITE" id="PS50207">
    <property type="entry name" value="CASPASE_P10"/>
    <property type="match status" value="1"/>
</dbReference>